<dbReference type="RefSeq" id="WP_195551249.1">
    <property type="nucleotide sequence ID" value="NZ_JADMNX010000002.1"/>
</dbReference>
<proteinExistence type="predicted"/>
<dbReference type="AlphaFoldDB" id="A0AAW6E138"/>
<comment type="caution">
    <text evidence="2">The sequence shown here is derived from an EMBL/GenBank/DDBJ whole genome shotgun (WGS) entry which is preliminary data.</text>
</comment>
<evidence type="ECO:0000313" key="3">
    <source>
        <dbReference type="Proteomes" id="UP001211421"/>
    </source>
</evidence>
<feature type="compositionally biased region" description="Basic and acidic residues" evidence="1">
    <location>
        <begin position="86"/>
        <end position="99"/>
    </location>
</feature>
<evidence type="ECO:0000256" key="1">
    <source>
        <dbReference type="SAM" id="MobiDB-lite"/>
    </source>
</evidence>
<organism evidence="2 3">
    <name type="scientific">Ruminococcus bicirculans</name>
    <name type="common">ex Wegman et al. 2014</name>
    <dbReference type="NCBI Taxonomy" id="1160721"/>
    <lineage>
        <taxon>Bacteria</taxon>
        <taxon>Bacillati</taxon>
        <taxon>Bacillota</taxon>
        <taxon>Clostridia</taxon>
        <taxon>Eubacteriales</taxon>
        <taxon>Oscillospiraceae</taxon>
        <taxon>Ruminococcus</taxon>
    </lineage>
</organism>
<accession>A0AAW6E138</accession>
<name>A0AAW6E138_9FIRM</name>
<gene>
    <name evidence="2" type="ORF">PNV70_04985</name>
</gene>
<feature type="region of interest" description="Disordered" evidence="1">
    <location>
        <begin position="76"/>
        <end position="99"/>
    </location>
</feature>
<dbReference type="EMBL" id="JAQMLS010000002">
    <property type="protein sequence ID" value="MDB8741419.1"/>
    <property type="molecule type" value="Genomic_DNA"/>
</dbReference>
<protein>
    <submittedName>
        <fullName evidence="2">Uncharacterized protein</fullName>
    </submittedName>
</protein>
<reference evidence="2" key="1">
    <citation type="submission" date="2023-01" db="EMBL/GenBank/DDBJ databases">
        <title>Human gut microbiome strain richness.</title>
        <authorList>
            <person name="Chen-Liaw A."/>
        </authorList>
    </citation>
    <scope>NUCLEOTIDE SEQUENCE</scope>
    <source>
        <strain evidence="2">D59st1_B8_D59t2_181005</strain>
    </source>
</reference>
<sequence>MAAKILLSHRKSWTAYRGFLRRIRSLYWRFRRGWGKIESIKCLNASHKARLLCGAYKKRVTLFGFSKHNPTFLGNTKTPPAALSSDNKKAMTDNARHGE</sequence>
<evidence type="ECO:0000313" key="2">
    <source>
        <dbReference type="EMBL" id="MDB8741419.1"/>
    </source>
</evidence>
<dbReference type="Proteomes" id="UP001211421">
    <property type="component" value="Unassembled WGS sequence"/>
</dbReference>